<dbReference type="OrthoDB" id="10251185at2759"/>
<comment type="similarity">
    <text evidence="10">Belongs to the adenylate kinase family. AK6 subfamily.</text>
</comment>
<sequence>METEMEMENKRRQANILITGTPGTGKTTTAELLGLATGKQVLTVGEYAKREKLFLEYDEEFDTHYMDEDRVLDGMEEELKEGNVIVEHHSCDLFPERWFDLVVVLRTGTEKLYDRLVERGYNEKKVQENMECEIMTVVLEDALECYDNSIVMELESNSVEDMESNVEKIVEWIANFENQE</sequence>
<dbReference type="PANTHER" id="PTHR12595:SF0">
    <property type="entry name" value="ADENYLATE KINASE ISOENZYME 6"/>
    <property type="match status" value="1"/>
</dbReference>
<evidence type="ECO:0000256" key="5">
    <source>
        <dbReference type="ARBA" id="ARBA00022679"/>
    </source>
</evidence>
<feature type="binding site" evidence="10">
    <location>
        <position position="28"/>
    </location>
    <ligand>
        <name>ATP</name>
        <dbReference type="ChEBI" id="CHEBI:30616"/>
    </ligand>
</feature>
<keyword evidence="9 10" id="KW-0539">Nucleus</keyword>
<dbReference type="STRING" id="133381.A0A2T9Y0Q1"/>
<keyword evidence="6 10" id="KW-0547">Nucleotide-binding</keyword>
<dbReference type="GO" id="GO:0042274">
    <property type="term" value="P:ribosomal small subunit biogenesis"/>
    <property type="evidence" value="ECO:0007669"/>
    <property type="project" value="UniProtKB-UniRule"/>
</dbReference>
<dbReference type="SUPFAM" id="SSF52540">
    <property type="entry name" value="P-loop containing nucleoside triphosphate hydrolases"/>
    <property type="match status" value="1"/>
</dbReference>
<dbReference type="GO" id="GO:0006364">
    <property type="term" value="P:rRNA processing"/>
    <property type="evidence" value="ECO:0007669"/>
    <property type="project" value="UniProtKB-KW"/>
</dbReference>
<evidence type="ECO:0000256" key="10">
    <source>
        <dbReference type="HAMAP-Rule" id="MF_03173"/>
    </source>
</evidence>
<evidence type="ECO:0000313" key="11">
    <source>
        <dbReference type="EMBL" id="PVU85887.1"/>
    </source>
</evidence>
<keyword evidence="5 10" id="KW-0808">Transferase</keyword>
<dbReference type="PANTHER" id="PTHR12595">
    <property type="entry name" value="POS9-ACTIVATING FACTOR FAP7-RELATED"/>
    <property type="match status" value="1"/>
</dbReference>
<evidence type="ECO:0000313" key="12">
    <source>
        <dbReference type="Proteomes" id="UP000245609"/>
    </source>
</evidence>
<comment type="catalytic activity">
    <reaction evidence="10">
        <text>ATP + H2O = ADP + phosphate + H(+)</text>
        <dbReference type="Rhea" id="RHEA:13065"/>
        <dbReference type="ChEBI" id="CHEBI:15377"/>
        <dbReference type="ChEBI" id="CHEBI:15378"/>
        <dbReference type="ChEBI" id="CHEBI:30616"/>
        <dbReference type="ChEBI" id="CHEBI:43474"/>
        <dbReference type="ChEBI" id="CHEBI:456216"/>
    </reaction>
</comment>
<dbReference type="GO" id="GO:0004017">
    <property type="term" value="F:AMP kinase activity"/>
    <property type="evidence" value="ECO:0007669"/>
    <property type="project" value="UniProtKB-UniRule"/>
</dbReference>
<comment type="function">
    <text evidence="10">Broad-specificity nucleoside monophosphate (NMP) kinase that catalyzes the reversible transfer of the terminal phosphate group between nucleoside triphosphates and monophosphates. Has also ATPase activity. Involved in the late cytoplasmic maturation steps of the 40S ribosomal particles, specifically 18S rRNA maturation. While NMP activity is not required for ribosome maturation, ATPase activity is. Associates transiently with small ribosomal subunit protein uS11. ATP hydrolysis breaks the interaction with uS11. May temporarily remove uS11 from the ribosome to enable a conformational change of the ribosomal RNA that is needed for the final maturation step of the small ribosomal subunit. Its NMP activity may have a role in nuclear energy homeostasis.</text>
</comment>
<reference evidence="11 12" key="1">
    <citation type="journal article" date="2018" name="MBio">
        <title>Comparative Genomics Reveals the Core Gene Toolbox for the Fungus-Insect Symbiosis.</title>
        <authorList>
            <person name="Wang Y."/>
            <person name="Stata M."/>
            <person name="Wang W."/>
            <person name="Stajich J.E."/>
            <person name="White M.M."/>
            <person name="Moncalvo J.M."/>
        </authorList>
    </citation>
    <scope>NUCLEOTIDE SEQUENCE [LARGE SCALE GENOMIC DNA]</scope>
    <source>
        <strain evidence="11 12">SC-DP-2</strain>
    </source>
</reference>
<keyword evidence="4 10" id="KW-0698">rRNA processing</keyword>
<comment type="subunit">
    <text evidence="10">Interacts with small ribosomal subunit protein uS11. Not a structural component of 43S pre-ribosomes, but transiently interacts with them by binding to uS11.</text>
</comment>
<feature type="region of interest" description="NMPbind" evidence="10">
    <location>
        <begin position="43"/>
        <end position="66"/>
    </location>
</feature>
<dbReference type="InterPro" id="IPR027417">
    <property type="entry name" value="P-loop_NTPase"/>
</dbReference>
<name>A0A2T9Y0Q1_9FUNG</name>
<dbReference type="InterPro" id="IPR020618">
    <property type="entry name" value="Adenyl_kinase_AK6"/>
</dbReference>
<comment type="caution">
    <text evidence="10">Lacks conserved residue(s) required for the propagation of feature annotation.</text>
</comment>
<dbReference type="GO" id="GO:0016887">
    <property type="term" value="F:ATP hydrolysis activity"/>
    <property type="evidence" value="ECO:0007669"/>
    <property type="project" value="UniProtKB-UniRule"/>
</dbReference>
<dbReference type="Gene3D" id="3.40.50.300">
    <property type="entry name" value="P-loop containing nucleotide triphosphate hydrolases"/>
    <property type="match status" value="1"/>
</dbReference>
<dbReference type="GO" id="GO:0005737">
    <property type="term" value="C:cytoplasm"/>
    <property type="evidence" value="ECO:0007669"/>
    <property type="project" value="UniProtKB-SubCell"/>
</dbReference>
<dbReference type="EC" id="2.7.4.3" evidence="10"/>
<keyword evidence="2 10" id="KW-0963">Cytoplasm</keyword>
<comment type="subcellular location">
    <subcellularLocation>
        <location evidence="10">Cytoplasm</location>
    </subcellularLocation>
    <subcellularLocation>
        <location evidence="10">Nucleus</location>
    </subcellularLocation>
</comment>
<evidence type="ECO:0000256" key="6">
    <source>
        <dbReference type="ARBA" id="ARBA00022741"/>
    </source>
</evidence>
<organism evidence="11 12">
    <name type="scientific">Smittium megazygosporum</name>
    <dbReference type="NCBI Taxonomy" id="133381"/>
    <lineage>
        <taxon>Eukaryota</taxon>
        <taxon>Fungi</taxon>
        <taxon>Fungi incertae sedis</taxon>
        <taxon>Zoopagomycota</taxon>
        <taxon>Kickxellomycotina</taxon>
        <taxon>Harpellomycetes</taxon>
        <taxon>Harpellales</taxon>
        <taxon>Legeriomycetaceae</taxon>
        <taxon>Smittium</taxon>
    </lineage>
</organism>
<evidence type="ECO:0000256" key="1">
    <source>
        <dbReference type="ARBA" id="ARBA00000582"/>
    </source>
</evidence>
<dbReference type="Proteomes" id="UP000245609">
    <property type="component" value="Unassembled WGS sequence"/>
</dbReference>
<protein>
    <recommendedName>
        <fullName evidence="10">Adenylate kinase isoenzyme 6 homolog</fullName>
        <shortName evidence="10">AK6</shortName>
        <ecNumber evidence="10">2.7.4.3</ecNumber>
    </recommendedName>
    <alternativeName>
        <fullName evidence="10">Dual activity adenylate kinase/ATPase</fullName>
        <shortName evidence="10">AK/ATPase</shortName>
    </alternativeName>
</protein>
<evidence type="ECO:0000256" key="4">
    <source>
        <dbReference type="ARBA" id="ARBA00022552"/>
    </source>
</evidence>
<comment type="caution">
    <text evidence="11">The sequence shown here is derived from an EMBL/GenBank/DDBJ whole genome shotgun (WGS) entry which is preliminary data.</text>
</comment>
<evidence type="ECO:0000256" key="2">
    <source>
        <dbReference type="ARBA" id="ARBA00022490"/>
    </source>
</evidence>
<feature type="binding site" evidence="10">
    <location>
        <position position="23"/>
    </location>
    <ligand>
        <name>ATP</name>
        <dbReference type="ChEBI" id="CHEBI:30616"/>
    </ligand>
</feature>
<feature type="binding site" evidence="10">
    <location>
        <position position="27"/>
    </location>
    <ligand>
        <name>ATP</name>
        <dbReference type="ChEBI" id="CHEBI:30616"/>
    </ligand>
</feature>
<dbReference type="EMBL" id="MBFS01003585">
    <property type="protein sequence ID" value="PVU85887.1"/>
    <property type="molecule type" value="Genomic_DNA"/>
</dbReference>
<evidence type="ECO:0000256" key="3">
    <source>
        <dbReference type="ARBA" id="ARBA00022517"/>
    </source>
</evidence>
<feature type="binding site" evidence="10">
    <location>
        <position position="119"/>
    </location>
    <ligand>
        <name>ATP</name>
        <dbReference type="ChEBI" id="CHEBI:30616"/>
    </ligand>
</feature>
<feature type="binding site" evidence="10">
    <location>
        <position position="25"/>
    </location>
    <ligand>
        <name>ATP</name>
        <dbReference type="ChEBI" id="CHEBI:30616"/>
    </ligand>
</feature>
<dbReference type="HAMAP" id="MF_00039">
    <property type="entry name" value="Adenylate_kinase_AK6"/>
    <property type="match status" value="1"/>
</dbReference>
<accession>A0A2T9Y0Q1</accession>
<evidence type="ECO:0000256" key="7">
    <source>
        <dbReference type="ARBA" id="ARBA00022777"/>
    </source>
</evidence>
<feature type="region of interest" description="LID" evidence="10">
    <location>
        <begin position="118"/>
        <end position="128"/>
    </location>
</feature>
<keyword evidence="12" id="KW-1185">Reference proteome</keyword>
<comment type="catalytic activity">
    <reaction evidence="1 10">
        <text>AMP + ATP = 2 ADP</text>
        <dbReference type="Rhea" id="RHEA:12973"/>
        <dbReference type="ChEBI" id="CHEBI:30616"/>
        <dbReference type="ChEBI" id="CHEBI:456215"/>
        <dbReference type="ChEBI" id="CHEBI:456216"/>
        <dbReference type="EC" id="2.7.4.3"/>
    </reaction>
</comment>
<dbReference type="AlphaFoldDB" id="A0A2T9Y0Q1"/>
<keyword evidence="8 10" id="KW-0067">ATP-binding</keyword>
<dbReference type="GO" id="GO:0005634">
    <property type="term" value="C:nucleus"/>
    <property type="evidence" value="ECO:0007669"/>
    <property type="project" value="UniProtKB-SubCell"/>
</dbReference>
<evidence type="ECO:0000256" key="9">
    <source>
        <dbReference type="ARBA" id="ARBA00023242"/>
    </source>
</evidence>
<keyword evidence="7 10" id="KW-0418">Kinase</keyword>
<dbReference type="GO" id="GO:0005524">
    <property type="term" value="F:ATP binding"/>
    <property type="evidence" value="ECO:0007669"/>
    <property type="project" value="UniProtKB-KW"/>
</dbReference>
<dbReference type="FunFam" id="3.40.50.300:FF:000372">
    <property type="entry name" value="Adenylate kinase isoenzyme 6 homolog"/>
    <property type="match status" value="1"/>
</dbReference>
<gene>
    <name evidence="11" type="ORF">BB560_006870</name>
</gene>
<feature type="binding site" evidence="10">
    <location>
        <position position="26"/>
    </location>
    <ligand>
        <name>ATP</name>
        <dbReference type="ChEBI" id="CHEBI:30616"/>
    </ligand>
</feature>
<keyword evidence="3 10" id="KW-0690">Ribosome biogenesis</keyword>
<dbReference type="Pfam" id="PF13238">
    <property type="entry name" value="AAA_18"/>
    <property type="match status" value="1"/>
</dbReference>
<proteinExistence type="inferred from homology"/>
<evidence type="ECO:0000256" key="8">
    <source>
        <dbReference type="ARBA" id="ARBA00022840"/>
    </source>
</evidence>